<protein>
    <submittedName>
        <fullName evidence="1">Unannotated protein</fullName>
    </submittedName>
</protein>
<organism evidence="1">
    <name type="scientific">freshwater metagenome</name>
    <dbReference type="NCBI Taxonomy" id="449393"/>
    <lineage>
        <taxon>unclassified sequences</taxon>
        <taxon>metagenomes</taxon>
        <taxon>ecological metagenomes</taxon>
    </lineage>
</organism>
<sequence>MLIQKLSSTELQVEIDLEHGGRFSSIKFQGHEFVIPNNQRVLHWGWYPMVPWAGRINKGEYLGHNSEIKLPTDLMPPHAIHGFGHSQVWQNDGDGRSSCTFTDHFNGASAKQEIQVVDNQIFYNLRYLPGTCELPAWLGLHTWLPWSFDGNSKATINFEADYMLEQSSDGIPTGNLIPASDGPWDDTFVDLVQAPKIIWPGVASLEISSPASWWTCYTKDPNTFCVEPLNAPPDAVRLNRLVGNTHNLDVIFTFNQEP</sequence>
<accession>A0A6J7IW51</accession>
<dbReference type="Gene3D" id="2.70.98.10">
    <property type="match status" value="1"/>
</dbReference>
<dbReference type="InterPro" id="IPR014718">
    <property type="entry name" value="GH-type_carb-bd"/>
</dbReference>
<dbReference type="Pfam" id="PF01263">
    <property type="entry name" value="Aldose_epim"/>
    <property type="match status" value="1"/>
</dbReference>
<proteinExistence type="predicted"/>
<dbReference type="GO" id="GO:0016853">
    <property type="term" value="F:isomerase activity"/>
    <property type="evidence" value="ECO:0007669"/>
    <property type="project" value="InterPro"/>
</dbReference>
<dbReference type="GO" id="GO:0005975">
    <property type="term" value="P:carbohydrate metabolic process"/>
    <property type="evidence" value="ECO:0007669"/>
    <property type="project" value="InterPro"/>
</dbReference>
<evidence type="ECO:0000313" key="1">
    <source>
        <dbReference type="EMBL" id="CAB4934970.1"/>
    </source>
</evidence>
<dbReference type="SUPFAM" id="SSF74650">
    <property type="entry name" value="Galactose mutarotase-like"/>
    <property type="match status" value="1"/>
</dbReference>
<dbReference type="GO" id="GO:0030246">
    <property type="term" value="F:carbohydrate binding"/>
    <property type="evidence" value="ECO:0007669"/>
    <property type="project" value="InterPro"/>
</dbReference>
<gene>
    <name evidence="1" type="ORF">UFOPK3684_01164</name>
</gene>
<dbReference type="EMBL" id="CAFBMZ010000100">
    <property type="protein sequence ID" value="CAB4934970.1"/>
    <property type="molecule type" value="Genomic_DNA"/>
</dbReference>
<reference evidence="1" key="1">
    <citation type="submission" date="2020-05" db="EMBL/GenBank/DDBJ databases">
        <authorList>
            <person name="Chiriac C."/>
            <person name="Salcher M."/>
            <person name="Ghai R."/>
            <person name="Kavagutti S V."/>
        </authorList>
    </citation>
    <scope>NUCLEOTIDE SEQUENCE</scope>
</reference>
<dbReference type="InterPro" id="IPR011013">
    <property type="entry name" value="Gal_mutarotase_sf_dom"/>
</dbReference>
<name>A0A6J7IW51_9ZZZZ</name>
<dbReference type="AlphaFoldDB" id="A0A6J7IW51"/>
<dbReference type="InterPro" id="IPR008183">
    <property type="entry name" value="Aldose_1/G6P_1-epimerase"/>
</dbReference>